<gene>
    <name evidence="1" type="ORF">LCGC14_2355910</name>
</gene>
<dbReference type="AlphaFoldDB" id="A0A0F9F2V2"/>
<dbReference type="EMBL" id="LAZR01034395">
    <property type="protein sequence ID" value="KKL45417.1"/>
    <property type="molecule type" value="Genomic_DNA"/>
</dbReference>
<accession>A0A0F9F2V2</accession>
<sequence>MSISVTRVSTLSIQGGPLLLYYMSIVLGSSRTSNCCNILSHTSNYYTILCCTCLTSTSECAIMIVEDKTITSSPFGADEAGFTGGSPVRAISIDDDSHDPVLFRQTYLKLLDPNPAPHDFKACPRCSHPPRPGEVRHAGV</sequence>
<protein>
    <submittedName>
        <fullName evidence="1">Uncharacterized protein</fullName>
    </submittedName>
</protein>
<organism evidence="1">
    <name type="scientific">marine sediment metagenome</name>
    <dbReference type="NCBI Taxonomy" id="412755"/>
    <lineage>
        <taxon>unclassified sequences</taxon>
        <taxon>metagenomes</taxon>
        <taxon>ecological metagenomes</taxon>
    </lineage>
</organism>
<reference evidence="1" key="1">
    <citation type="journal article" date="2015" name="Nature">
        <title>Complex archaea that bridge the gap between prokaryotes and eukaryotes.</title>
        <authorList>
            <person name="Spang A."/>
            <person name="Saw J.H."/>
            <person name="Jorgensen S.L."/>
            <person name="Zaremba-Niedzwiedzka K."/>
            <person name="Martijn J."/>
            <person name="Lind A.E."/>
            <person name="van Eijk R."/>
            <person name="Schleper C."/>
            <person name="Guy L."/>
            <person name="Ettema T.J."/>
        </authorList>
    </citation>
    <scope>NUCLEOTIDE SEQUENCE</scope>
</reference>
<proteinExistence type="predicted"/>
<evidence type="ECO:0000313" key="1">
    <source>
        <dbReference type="EMBL" id="KKL45417.1"/>
    </source>
</evidence>
<comment type="caution">
    <text evidence="1">The sequence shown here is derived from an EMBL/GenBank/DDBJ whole genome shotgun (WGS) entry which is preliminary data.</text>
</comment>
<name>A0A0F9F2V2_9ZZZZ</name>